<reference evidence="2" key="1">
    <citation type="submission" date="2022-10" db="EMBL/GenBank/DDBJ databases">
        <title>Genome assembly of Pristionchus species.</title>
        <authorList>
            <person name="Yoshida K."/>
            <person name="Sommer R.J."/>
        </authorList>
    </citation>
    <scope>NUCLEOTIDE SEQUENCE [LARGE SCALE GENOMIC DNA]</scope>
    <source>
        <strain evidence="2">RS5460</strain>
    </source>
</reference>
<accession>A0AAN5CTS7</accession>
<name>A0AAN5CTS7_9BILA</name>
<dbReference type="PANTHER" id="PTHR47677">
    <property type="entry name" value="CYTOCHROME C OXIDASE ASSEMBLY FACTOR 6"/>
    <property type="match status" value="1"/>
</dbReference>
<gene>
    <name evidence="1" type="ORF">PMAYCL1PPCAC_20455</name>
</gene>
<evidence type="ECO:0000313" key="1">
    <source>
        <dbReference type="EMBL" id="GMR50260.1"/>
    </source>
</evidence>
<protein>
    <submittedName>
        <fullName evidence="1">Uncharacterized protein</fullName>
    </submittedName>
</protein>
<dbReference type="AlphaFoldDB" id="A0AAN5CTS7"/>
<keyword evidence="2" id="KW-1185">Reference proteome</keyword>
<evidence type="ECO:0000313" key="2">
    <source>
        <dbReference type="Proteomes" id="UP001328107"/>
    </source>
</evidence>
<dbReference type="InterPro" id="IPR048281">
    <property type="entry name" value="COA6_fun"/>
</dbReference>
<dbReference type="PANTHER" id="PTHR47677:SF1">
    <property type="entry name" value="CYTOCHROME C OXIDASE ASSEMBLY FACTOR 6"/>
    <property type="match status" value="1"/>
</dbReference>
<feature type="non-terminal residue" evidence="1">
    <location>
        <position position="306"/>
    </location>
</feature>
<dbReference type="EMBL" id="BTRK01000004">
    <property type="protein sequence ID" value="GMR50260.1"/>
    <property type="molecule type" value="Genomic_DNA"/>
</dbReference>
<dbReference type="Proteomes" id="UP001328107">
    <property type="component" value="Unassembled WGS sequence"/>
</dbReference>
<sequence length="306" mass="35731">FSARNDFTKISELLEEFDKSEHANQLGPNVTLIHEVLWSGIRAKSFGSLPPSTLKWIEDSIMQLPEPPHPTKESMIWLLAILRDDWLLLQQLQEESSREKEKIGPEVGREETLRHLALAYLQAGKKDEFRSLWTLSGTPPLDEDDQLRNAALLHQAMQRSVSKGESDPAMLRWYAESLTEYQRTPIEEEPQFKTIIEPMIALLGGKIERWTEKDPRMEKLRKWRDDYEDCEMDKLTHSLLDYMEHEITVKNQGSLDDLTRLERMLARIDPMKGLRRMEVKEKQQTIVVDWLNIDAACTLHRKTQVD</sequence>
<comment type="caution">
    <text evidence="1">The sequence shown here is derived from an EMBL/GenBank/DDBJ whole genome shotgun (WGS) entry which is preliminary data.</text>
</comment>
<feature type="non-terminal residue" evidence="1">
    <location>
        <position position="1"/>
    </location>
</feature>
<organism evidence="1 2">
    <name type="scientific">Pristionchus mayeri</name>
    <dbReference type="NCBI Taxonomy" id="1317129"/>
    <lineage>
        <taxon>Eukaryota</taxon>
        <taxon>Metazoa</taxon>
        <taxon>Ecdysozoa</taxon>
        <taxon>Nematoda</taxon>
        <taxon>Chromadorea</taxon>
        <taxon>Rhabditida</taxon>
        <taxon>Rhabditina</taxon>
        <taxon>Diplogasteromorpha</taxon>
        <taxon>Diplogasteroidea</taxon>
        <taxon>Neodiplogasteridae</taxon>
        <taxon>Pristionchus</taxon>
    </lineage>
</organism>
<proteinExistence type="predicted"/>